<name>A0A4Z2E7Z9_9TELE</name>
<accession>A0A4Z2E7Z9</accession>
<evidence type="ECO:0000313" key="2">
    <source>
        <dbReference type="EMBL" id="TNN24885.1"/>
    </source>
</evidence>
<gene>
    <name evidence="2" type="ORF">EYF80_064989</name>
</gene>
<sequence>MEQLHAHKTRLVRALDPENRPILHRALSCGNSRGNRLRHAGFRLSDLLAVVEELSQIQIRLPRLSFRDDEKEEKKRKKRRFSRSGPEDPGGVASL</sequence>
<organism evidence="2 3">
    <name type="scientific">Liparis tanakae</name>
    <name type="common">Tanaka's snailfish</name>
    <dbReference type="NCBI Taxonomy" id="230148"/>
    <lineage>
        <taxon>Eukaryota</taxon>
        <taxon>Metazoa</taxon>
        <taxon>Chordata</taxon>
        <taxon>Craniata</taxon>
        <taxon>Vertebrata</taxon>
        <taxon>Euteleostomi</taxon>
        <taxon>Actinopterygii</taxon>
        <taxon>Neopterygii</taxon>
        <taxon>Teleostei</taxon>
        <taxon>Neoteleostei</taxon>
        <taxon>Acanthomorphata</taxon>
        <taxon>Eupercaria</taxon>
        <taxon>Perciformes</taxon>
        <taxon>Cottioidei</taxon>
        <taxon>Cottales</taxon>
        <taxon>Liparidae</taxon>
        <taxon>Liparis</taxon>
    </lineage>
</organism>
<dbReference type="AlphaFoldDB" id="A0A4Z2E7Z9"/>
<protein>
    <submittedName>
        <fullName evidence="2">Uncharacterized protein</fullName>
    </submittedName>
</protein>
<proteinExistence type="predicted"/>
<evidence type="ECO:0000313" key="3">
    <source>
        <dbReference type="Proteomes" id="UP000314294"/>
    </source>
</evidence>
<dbReference type="EMBL" id="SRLO01014014">
    <property type="protein sequence ID" value="TNN24885.1"/>
    <property type="molecule type" value="Genomic_DNA"/>
</dbReference>
<feature type="region of interest" description="Disordered" evidence="1">
    <location>
        <begin position="68"/>
        <end position="95"/>
    </location>
</feature>
<evidence type="ECO:0000256" key="1">
    <source>
        <dbReference type="SAM" id="MobiDB-lite"/>
    </source>
</evidence>
<dbReference type="Proteomes" id="UP000314294">
    <property type="component" value="Unassembled WGS sequence"/>
</dbReference>
<comment type="caution">
    <text evidence="2">The sequence shown here is derived from an EMBL/GenBank/DDBJ whole genome shotgun (WGS) entry which is preliminary data.</text>
</comment>
<reference evidence="2 3" key="1">
    <citation type="submission" date="2019-03" db="EMBL/GenBank/DDBJ databases">
        <title>First draft genome of Liparis tanakae, snailfish: a comprehensive survey of snailfish specific genes.</title>
        <authorList>
            <person name="Kim W."/>
            <person name="Song I."/>
            <person name="Jeong J.-H."/>
            <person name="Kim D."/>
            <person name="Kim S."/>
            <person name="Ryu S."/>
            <person name="Song J.Y."/>
            <person name="Lee S.K."/>
        </authorList>
    </citation>
    <scope>NUCLEOTIDE SEQUENCE [LARGE SCALE GENOMIC DNA]</scope>
    <source>
        <tissue evidence="2">Muscle</tissue>
    </source>
</reference>
<keyword evidence="3" id="KW-1185">Reference proteome</keyword>